<sequence length="410" mass="43200">MQINGAGGPPGTVLLLAAAPAGKGRFADASGVIPMLAAVPPAAWAGTTTATLIELADPVDPQAVLTHLRGAAAAEGPLTVVIAGQLQLDRKQRAVHLALARTTPSTVRYTALPWAWLVQELRQRRPGTVTTLYVDLVADADVWQLLGEGQPLALPGGTRVYGVIAPPPPRRRNAQPHYMQAVAQILRAGQRSGPAELHREALRCAEVAEAALVLDAGPAPVNPLVPPGNPAPAAPEVSAVPAPVSPPPAQQAISPVHVPSGAMVPVDDDPHERIAALSKAGRHREAADLAAAAERRAVQTYGETTFAAVHWVEVRAFLALVAQDPRLSCQLWLQAAEARLDVLQQTPTAQDVETAVDGAHHQWMQLRDPVAARALAPQLLALRSRVPGRRRTATESIQKILDRLDSLPGA</sequence>
<reference evidence="2" key="1">
    <citation type="journal article" date="2019" name="Int. J. Syst. Evol. Microbiol.">
        <title>The Global Catalogue of Microorganisms (GCM) 10K type strain sequencing project: providing services to taxonomists for standard genome sequencing and annotation.</title>
        <authorList>
            <consortium name="The Broad Institute Genomics Platform"/>
            <consortium name="The Broad Institute Genome Sequencing Center for Infectious Disease"/>
            <person name="Wu L."/>
            <person name="Ma J."/>
        </authorList>
    </citation>
    <scope>NUCLEOTIDE SEQUENCE [LARGE SCALE GENOMIC DNA]</scope>
    <source>
        <strain evidence="2">JCM 3399</strain>
    </source>
</reference>
<proteinExistence type="predicted"/>
<dbReference type="Proteomes" id="UP000654471">
    <property type="component" value="Unassembled WGS sequence"/>
</dbReference>
<evidence type="ECO:0000313" key="2">
    <source>
        <dbReference type="Proteomes" id="UP000654471"/>
    </source>
</evidence>
<gene>
    <name evidence="1" type="ORF">GCM10010211_15360</name>
</gene>
<accession>A0ABQ2UVB9</accession>
<name>A0ABQ2UVB9_9ACTN</name>
<dbReference type="EMBL" id="BMRP01000003">
    <property type="protein sequence ID" value="GGU51589.1"/>
    <property type="molecule type" value="Genomic_DNA"/>
</dbReference>
<comment type="caution">
    <text evidence="1">The sequence shown here is derived from an EMBL/GenBank/DDBJ whole genome shotgun (WGS) entry which is preliminary data.</text>
</comment>
<evidence type="ECO:0000313" key="1">
    <source>
        <dbReference type="EMBL" id="GGU51589.1"/>
    </source>
</evidence>
<organism evidence="1 2">
    <name type="scientific">Streptomyces albospinus</name>
    <dbReference type="NCBI Taxonomy" id="285515"/>
    <lineage>
        <taxon>Bacteria</taxon>
        <taxon>Bacillati</taxon>
        <taxon>Actinomycetota</taxon>
        <taxon>Actinomycetes</taxon>
        <taxon>Kitasatosporales</taxon>
        <taxon>Streptomycetaceae</taxon>
        <taxon>Streptomyces</taxon>
    </lineage>
</organism>
<dbReference type="RefSeq" id="WP_189297625.1">
    <property type="nucleotide sequence ID" value="NZ_BMRP01000003.1"/>
</dbReference>
<protein>
    <submittedName>
        <fullName evidence="1">Uncharacterized protein</fullName>
    </submittedName>
</protein>
<keyword evidence="2" id="KW-1185">Reference proteome</keyword>